<evidence type="ECO:0000256" key="1">
    <source>
        <dbReference type="ARBA" id="ARBA00004184"/>
    </source>
</evidence>
<evidence type="ECO:0000256" key="3">
    <source>
        <dbReference type="ARBA" id="ARBA00022448"/>
    </source>
</evidence>
<keyword evidence="3" id="KW-0813">Transport</keyword>
<organism evidence="7 8">
    <name type="scientific">Acanthamoeba castellanii (strain ATCC 30010 / Neff)</name>
    <dbReference type="NCBI Taxonomy" id="1257118"/>
    <lineage>
        <taxon>Eukaryota</taxon>
        <taxon>Amoebozoa</taxon>
        <taxon>Discosea</taxon>
        <taxon>Longamoebia</taxon>
        <taxon>Centramoebida</taxon>
        <taxon>Acanthamoebidae</taxon>
        <taxon>Acanthamoeba</taxon>
    </lineage>
</organism>
<keyword evidence="4" id="KW-0653">Protein transport</keyword>
<dbReference type="RefSeq" id="XP_004336018.1">
    <property type="nucleotide sequence ID" value="XM_004335970.1"/>
</dbReference>
<dbReference type="InterPro" id="IPR043154">
    <property type="entry name" value="Sec-1-like_dom1"/>
</dbReference>
<dbReference type="Gene3D" id="3.40.50.1910">
    <property type="match status" value="1"/>
</dbReference>
<name>L8GLQ1_ACACF</name>
<dbReference type="FunFam" id="3.90.830.10:FF:000002">
    <property type="entry name" value="Vacuolar protein sorting-associated protein 45"/>
    <property type="match status" value="1"/>
</dbReference>
<dbReference type="InterPro" id="IPR043127">
    <property type="entry name" value="Sec-1-like_dom3a"/>
</dbReference>
<evidence type="ECO:0000256" key="6">
    <source>
        <dbReference type="ARBA" id="ARBA00073001"/>
    </source>
</evidence>
<evidence type="ECO:0000256" key="4">
    <source>
        <dbReference type="ARBA" id="ARBA00022927"/>
    </source>
</evidence>
<dbReference type="Gene3D" id="3.90.830.10">
    <property type="entry name" value="Syntaxin Binding Protein 1, Chain A, domain 2"/>
    <property type="match status" value="1"/>
</dbReference>
<evidence type="ECO:0000256" key="5">
    <source>
        <dbReference type="ARBA" id="ARBA00023136"/>
    </source>
</evidence>
<proteinExistence type="inferred from homology"/>
<dbReference type="GO" id="GO:0012505">
    <property type="term" value="C:endomembrane system"/>
    <property type="evidence" value="ECO:0007669"/>
    <property type="project" value="UniProtKB-SubCell"/>
</dbReference>
<dbReference type="OMA" id="VHQLNNA"/>
<dbReference type="Gene3D" id="3.40.50.2060">
    <property type="match status" value="1"/>
</dbReference>
<evidence type="ECO:0000256" key="2">
    <source>
        <dbReference type="ARBA" id="ARBA00009884"/>
    </source>
</evidence>
<dbReference type="EMBL" id="KB008073">
    <property type="protein sequence ID" value="ELR14005.1"/>
    <property type="molecule type" value="Genomic_DNA"/>
</dbReference>
<dbReference type="STRING" id="1257118.L8GLQ1"/>
<dbReference type="GO" id="GO:0015031">
    <property type="term" value="P:protein transport"/>
    <property type="evidence" value="ECO:0007669"/>
    <property type="project" value="UniProtKB-KW"/>
</dbReference>
<dbReference type="InterPro" id="IPR036045">
    <property type="entry name" value="Sec1-like_sf"/>
</dbReference>
<sequence length="557" mass="63207">MVESVPGMKVLIMDKETTGIVSLVYSQSQILQKEVYLFERIDAEGRELMAHLKAICFLRPTAENVQALCRELRKPKYGEYHLFFSNIMPSHFLEELAEADEHEVVQQVQEFYADFYALNPGLFSLNIETFIGLETPQLREVIERTSDGLASVLLAFKRKPVIRCARNSEIGQRVAQDITKRMTQEKSLFDFRRTETAPLLIILDRRNDPVSPLLHQWTYQAMVHELLGIQNNRVDLSRAPGVRKELKEVVLTTEQDPFYKSNIYSNFGELGVNIKHLVDEFQTKTKSNQNIQSIADMKRFVEEYPEFRKLSGNVSKHVAVMSELSRLVDHRNLLNVSETEQELACRQDHSGAVKRVKAMLEQTQPELDPHDILKAVLLYTLRYENTSGNKVDDYIEKMFSIGFDQEHIGLISAIRMYAGASVRLGDLFENKSFIKMARSTITRGLKGVDNIYTEHSPMIRNILQQVLEGSLPEDDYPFVSGAPSRERPQEIFVFVMGGATYEEALAVHQLAGETNARILLGASTIHNSGSFIDELLRVRRAATGSTGSSRRRAGSGA</sequence>
<evidence type="ECO:0000313" key="7">
    <source>
        <dbReference type="EMBL" id="ELR14005.1"/>
    </source>
</evidence>
<protein>
    <recommendedName>
        <fullName evidence="6">Vacuolar protein sorting-associated protein 45</fullName>
    </recommendedName>
</protein>
<accession>L8GLQ1</accession>
<comment type="similarity">
    <text evidence="2">Belongs to the STXBP/unc-18/SEC1 family.</text>
</comment>
<dbReference type="KEGG" id="acan:ACA1_366160"/>
<dbReference type="GO" id="GO:0016192">
    <property type="term" value="P:vesicle-mediated transport"/>
    <property type="evidence" value="ECO:0007669"/>
    <property type="project" value="InterPro"/>
</dbReference>
<dbReference type="SUPFAM" id="SSF56815">
    <property type="entry name" value="Sec1/munc18-like (SM) proteins"/>
    <property type="match status" value="1"/>
</dbReference>
<dbReference type="VEuPathDB" id="AmoebaDB:ACA1_366160"/>
<dbReference type="Pfam" id="PF00995">
    <property type="entry name" value="Sec1"/>
    <property type="match status" value="1"/>
</dbReference>
<dbReference type="GO" id="GO:0031410">
    <property type="term" value="C:cytoplasmic vesicle"/>
    <property type="evidence" value="ECO:0007669"/>
    <property type="project" value="UniProtKB-ARBA"/>
</dbReference>
<dbReference type="InterPro" id="IPR001619">
    <property type="entry name" value="Sec1-like"/>
</dbReference>
<dbReference type="PIRSF" id="PIRSF005715">
    <property type="entry name" value="VPS45_Sec1"/>
    <property type="match status" value="1"/>
</dbReference>
<gene>
    <name evidence="7" type="ORF">ACA1_366160</name>
</gene>
<dbReference type="PANTHER" id="PTHR11679">
    <property type="entry name" value="VESICLE PROTEIN SORTING-ASSOCIATED"/>
    <property type="match status" value="1"/>
</dbReference>
<dbReference type="Proteomes" id="UP000011083">
    <property type="component" value="Unassembled WGS sequence"/>
</dbReference>
<dbReference type="AlphaFoldDB" id="L8GLQ1"/>
<dbReference type="GeneID" id="14914668"/>
<keyword evidence="8" id="KW-1185">Reference proteome</keyword>
<keyword evidence="5" id="KW-0472">Membrane</keyword>
<dbReference type="OrthoDB" id="10266265at2759"/>
<dbReference type="InterPro" id="IPR027482">
    <property type="entry name" value="Sec1-like_dom2"/>
</dbReference>
<comment type="subcellular location">
    <subcellularLocation>
        <location evidence="1">Endomembrane system</location>
        <topology evidence="1">Peripheral membrane protein</topology>
    </subcellularLocation>
</comment>
<reference evidence="7 8" key="1">
    <citation type="journal article" date="2013" name="Genome Biol.">
        <title>Genome of Acanthamoeba castellanii highlights extensive lateral gene transfer and early evolution of tyrosine kinase signaling.</title>
        <authorList>
            <person name="Clarke M."/>
            <person name="Lohan A.J."/>
            <person name="Liu B."/>
            <person name="Lagkouvardos I."/>
            <person name="Roy S."/>
            <person name="Zafar N."/>
            <person name="Bertelli C."/>
            <person name="Schilde C."/>
            <person name="Kianianmomeni A."/>
            <person name="Burglin T.R."/>
            <person name="Frech C."/>
            <person name="Turcotte B."/>
            <person name="Kopec K.O."/>
            <person name="Synnott J.M."/>
            <person name="Choo C."/>
            <person name="Paponov I."/>
            <person name="Finkler A."/>
            <person name="Soon Heng Tan C."/>
            <person name="Hutchins A.P."/>
            <person name="Weinmeier T."/>
            <person name="Rattei T."/>
            <person name="Chu J.S."/>
            <person name="Gimenez G."/>
            <person name="Irimia M."/>
            <person name="Rigden D.J."/>
            <person name="Fitzpatrick D.A."/>
            <person name="Lorenzo-Morales J."/>
            <person name="Bateman A."/>
            <person name="Chiu C.H."/>
            <person name="Tang P."/>
            <person name="Hegemann P."/>
            <person name="Fromm H."/>
            <person name="Raoult D."/>
            <person name="Greub G."/>
            <person name="Miranda-Saavedra D."/>
            <person name="Chen N."/>
            <person name="Nash P."/>
            <person name="Ginger M.L."/>
            <person name="Horn M."/>
            <person name="Schaap P."/>
            <person name="Caler L."/>
            <person name="Loftus B."/>
        </authorList>
    </citation>
    <scope>NUCLEOTIDE SEQUENCE [LARGE SCALE GENOMIC DNA]</scope>
    <source>
        <strain evidence="7 8">Neff</strain>
    </source>
</reference>
<dbReference type="Gene3D" id="1.25.40.60">
    <property type="match status" value="1"/>
</dbReference>
<evidence type="ECO:0000313" key="8">
    <source>
        <dbReference type="Proteomes" id="UP000011083"/>
    </source>
</evidence>